<sequence length="264" mass="28575">MARERKSKSSNRAADINDSPVSHNTRLGLAREHEFDKFLSGIVSPEEVEAENVIGAESTVSKYDDITSVDNGPKRSTIQDLNLRSHEDFFRADSENVTLGYDAPRKQREEERAPQIGSSSVTRRSRAASHRVFGETESIEGFEGREIDVAAMADHAEHSAGVDDVEPSNRSRDSEIGDVSEASHHSCDSHEATASPHRAVQLTEAAASPPRGGRATSQRITSTPQVRASSSKSSGVLKSVAGRDTTFEMSRIDMNGTDLTGSHG</sequence>
<evidence type="ECO:0000313" key="2">
    <source>
        <dbReference type="EMBL" id="KAL3686264.1"/>
    </source>
</evidence>
<feature type="compositionally biased region" description="Basic and acidic residues" evidence="1">
    <location>
        <begin position="142"/>
        <end position="191"/>
    </location>
</feature>
<feature type="region of interest" description="Disordered" evidence="1">
    <location>
        <begin position="1"/>
        <end position="24"/>
    </location>
</feature>
<dbReference type="Proteomes" id="UP001633002">
    <property type="component" value="Unassembled WGS sequence"/>
</dbReference>
<dbReference type="AlphaFoldDB" id="A0ABD3H6W2"/>
<dbReference type="EMBL" id="JBJQOH010000005">
    <property type="protein sequence ID" value="KAL3686264.1"/>
    <property type="molecule type" value="Genomic_DNA"/>
</dbReference>
<organism evidence="2 3">
    <name type="scientific">Riccia sorocarpa</name>
    <dbReference type="NCBI Taxonomy" id="122646"/>
    <lineage>
        <taxon>Eukaryota</taxon>
        <taxon>Viridiplantae</taxon>
        <taxon>Streptophyta</taxon>
        <taxon>Embryophyta</taxon>
        <taxon>Marchantiophyta</taxon>
        <taxon>Marchantiopsida</taxon>
        <taxon>Marchantiidae</taxon>
        <taxon>Marchantiales</taxon>
        <taxon>Ricciaceae</taxon>
        <taxon>Riccia</taxon>
    </lineage>
</organism>
<evidence type="ECO:0000256" key="1">
    <source>
        <dbReference type="SAM" id="MobiDB-lite"/>
    </source>
</evidence>
<keyword evidence="3" id="KW-1185">Reference proteome</keyword>
<feature type="compositionally biased region" description="Polar residues" evidence="1">
    <location>
        <begin position="215"/>
        <end position="227"/>
    </location>
</feature>
<proteinExistence type="predicted"/>
<feature type="compositionally biased region" description="Low complexity" evidence="1">
    <location>
        <begin position="228"/>
        <end position="242"/>
    </location>
</feature>
<reference evidence="2 3" key="1">
    <citation type="submission" date="2024-09" db="EMBL/GenBank/DDBJ databases">
        <title>Chromosome-scale assembly of Riccia sorocarpa.</title>
        <authorList>
            <person name="Paukszto L."/>
        </authorList>
    </citation>
    <scope>NUCLEOTIDE SEQUENCE [LARGE SCALE GENOMIC DNA]</scope>
    <source>
        <strain evidence="2">LP-2024</strain>
        <tissue evidence="2">Aerial parts of the thallus</tissue>
    </source>
</reference>
<name>A0ABD3H6W2_9MARC</name>
<comment type="caution">
    <text evidence="2">The sequence shown here is derived from an EMBL/GenBank/DDBJ whole genome shotgun (WGS) entry which is preliminary data.</text>
</comment>
<accession>A0ABD3H6W2</accession>
<feature type="region of interest" description="Disordered" evidence="1">
    <location>
        <begin position="98"/>
        <end position="264"/>
    </location>
</feature>
<evidence type="ECO:0000313" key="3">
    <source>
        <dbReference type="Proteomes" id="UP001633002"/>
    </source>
</evidence>
<feature type="compositionally biased region" description="Basic and acidic residues" evidence="1">
    <location>
        <begin position="103"/>
        <end position="113"/>
    </location>
</feature>
<protein>
    <submittedName>
        <fullName evidence="2">Uncharacterized protein</fullName>
    </submittedName>
</protein>
<gene>
    <name evidence="2" type="ORF">R1sor_008838</name>
</gene>